<dbReference type="PANTHER" id="PTHR10621">
    <property type="entry name" value="UV EXCISION REPAIR PROTEIN RAD23"/>
    <property type="match status" value="1"/>
</dbReference>
<feature type="compositionally biased region" description="Low complexity" evidence="1">
    <location>
        <begin position="85"/>
        <end position="95"/>
    </location>
</feature>
<gene>
    <name evidence="3" type="ORF">VNO78_19310</name>
</gene>
<dbReference type="InterPro" id="IPR029071">
    <property type="entry name" value="Ubiquitin-like_domsf"/>
</dbReference>
<protein>
    <recommendedName>
        <fullName evidence="2">Ubiquitin-like domain-containing protein</fullName>
    </recommendedName>
</protein>
<evidence type="ECO:0000313" key="4">
    <source>
        <dbReference type="Proteomes" id="UP001386955"/>
    </source>
</evidence>
<dbReference type="Pfam" id="PF00240">
    <property type="entry name" value="ubiquitin"/>
    <property type="match status" value="1"/>
</dbReference>
<feature type="domain" description="Ubiquitin-like" evidence="2">
    <location>
        <begin position="1"/>
        <end position="69"/>
    </location>
</feature>
<dbReference type="AlphaFoldDB" id="A0AAN9S9E0"/>
<dbReference type="GO" id="GO:0005829">
    <property type="term" value="C:cytosol"/>
    <property type="evidence" value="ECO:0007669"/>
    <property type="project" value="TreeGrafter"/>
</dbReference>
<evidence type="ECO:0000259" key="2">
    <source>
        <dbReference type="PROSITE" id="PS50053"/>
    </source>
</evidence>
<dbReference type="GO" id="GO:0031593">
    <property type="term" value="F:polyubiquitin modification-dependent protein binding"/>
    <property type="evidence" value="ECO:0007669"/>
    <property type="project" value="TreeGrafter"/>
</dbReference>
<accession>A0AAN9S9E0</accession>
<dbReference type="CDD" id="cd17039">
    <property type="entry name" value="Ubl_ubiquitin_like"/>
    <property type="match status" value="1"/>
</dbReference>
<dbReference type="Proteomes" id="UP001386955">
    <property type="component" value="Unassembled WGS sequence"/>
</dbReference>
<feature type="compositionally biased region" description="Pro residues" evidence="1">
    <location>
        <begin position="158"/>
        <end position="189"/>
    </location>
</feature>
<dbReference type="InterPro" id="IPR000626">
    <property type="entry name" value="Ubiquitin-like_dom"/>
</dbReference>
<evidence type="ECO:0000256" key="1">
    <source>
        <dbReference type="SAM" id="MobiDB-lite"/>
    </source>
</evidence>
<dbReference type="GO" id="GO:0070628">
    <property type="term" value="F:proteasome binding"/>
    <property type="evidence" value="ECO:0007669"/>
    <property type="project" value="TreeGrafter"/>
</dbReference>
<organism evidence="3 4">
    <name type="scientific">Psophocarpus tetragonolobus</name>
    <name type="common">Winged bean</name>
    <name type="synonym">Dolichos tetragonolobus</name>
    <dbReference type="NCBI Taxonomy" id="3891"/>
    <lineage>
        <taxon>Eukaryota</taxon>
        <taxon>Viridiplantae</taxon>
        <taxon>Streptophyta</taxon>
        <taxon>Embryophyta</taxon>
        <taxon>Tracheophyta</taxon>
        <taxon>Spermatophyta</taxon>
        <taxon>Magnoliopsida</taxon>
        <taxon>eudicotyledons</taxon>
        <taxon>Gunneridae</taxon>
        <taxon>Pentapetalae</taxon>
        <taxon>rosids</taxon>
        <taxon>fabids</taxon>
        <taxon>Fabales</taxon>
        <taxon>Fabaceae</taxon>
        <taxon>Papilionoideae</taxon>
        <taxon>50 kb inversion clade</taxon>
        <taxon>NPAAA clade</taxon>
        <taxon>indigoferoid/millettioid clade</taxon>
        <taxon>Phaseoleae</taxon>
        <taxon>Psophocarpus</taxon>
    </lineage>
</organism>
<dbReference type="SMART" id="SM00213">
    <property type="entry name" value="UBQ"/>
    <property type="match status" value="2"/>
</dbReference>
<dbReference type="GO" id="GO:0043130">
    <property type="term" value="F:ubiquitin binding"/>
    <property type="evidence" value="ECO:0007669"/>
    <property type="project" value="TreeGrafter"/>
</dbReference>
<sequence length="376" mass="42433">MEVNLEVPGGNSFSIEIDPAETILDIKLKVQNSLHIPISLQTFIFNGQLLQDDLHVWESQLLQGSRIYLQFSANLAPSPVSDSDLPPQSQPTPELQLPPLPSCEYDPLWDPTPSWDPSLELIPTPYDLFGMQESSSSMQVMPMPMPNTPSQLQELEELPPPASPPVEPLHLPAPPPPPMMPNPPPPPPSKVTLKVKVPNSINRIPIEMELGETFLKLKEKLVEREDIGGVAVERIVFQSPTMRAELHDCQVLQNCFVAENPEIDVYLKPALPAAGARGAARRLKVKVRPMHSRQKLEIEVNSADRVSVLRPELDRLQLTRGFRLPQYGAYFFIHMQHEMHEEESFQWHDVRDGDLIETFDGYVTDAPPSRPRQRYT</sequence>
<dbReference type="Gene3D" id="3.10.20.90">
    <property type="entry name" value="Phosphatidylinositol 3-kinase Catalytic Subunit, Chain A, domain 1"/>
    <property type="match status" value="1"/>
</dbReference>
<feature type="region of interest" description="Disordered" evidence="1">
    <location>
        <begin position="78"/>
        <end position="100"/>
    </location>
</feature>
<dbReference type="PANTHER" id="PTHR10621:SF38">
    <property type="entry name" value="UBIQUITIN DOMAIN-CONTAINING PROTEIN 7SL RNA1-RELATED"/>
    <property type="match status" value="1"/>
</dbReference>
<dbReference type="SUPFAM" id="SSF54236">
    <property type="entry name" value="Ubiquitin-like"/>
    <property type="match status" value="2"/>
</dbReference>
<feature type="region of interest" description="Disordered" evidence="1">
    <location>
        <begin position="155"/>
        <end position="189"/>
    </location>
</feature>
<evidence type="ECO:0000313" key="3">
    <source>
        <dbReference type="EMBL" id="KAK7391025.1"/>
    </source>
</evidence>
<dbReference type="GO" id="GO:0043161">
    <property type="term" value="P:proteasome-mediated ubiquitin-dependent protein catabolic process"/>
    <property type="evidence" value="ECO:0007669"/>
    <property type="project" value="TreeGrafter"/>
</dbReference>
<keyword evidence="4" id="KW-1185">Reference proteome</keyword>
<dbReference type="PROSITE" id="PS50053">
    <property type="entry name" value="UBIQUITIN_2"/>
    <property type="match status" value="1"/>
</dbReference>
<name>A0AAN9S9E0_PSOTE</name>
<comment type="caution">
    <text evidence="3">The sequence shown here is derived from an EMBL/GenBank/DDBJ whole genome shotgun (WGS) entry which is preliminary data.</text>
</comment>
<dbReference type="GO" id="GO:0005654">
    <property type="term" value="C:nucleoplasm"/>
    <property type="evidence" value="ECO:0007669"/>
    <property type="project" value="TreeGrafter"/>
</dbReference>
<proteinExistence type="predicted"/>
<reference evidence="3 4" key="1">
    <citation type="submission" date="2024-01" db="EMBL/GenBank/DDBJ databases">
        <title>The genomes of 5 underutilized Papilionoideae crops provide insights into root nodulation and disease resistanc.</title>
        <authorList>
            <person name="Jiang F."/>
        </authorList>
    </citation>
    <scope>NUCLEOTIDE SEQUENCE [LARGE SCALE GENOMIC DNA]</scope>
    <source>
        <strain evidence="3">DUOXIRENSHENG_FW03</strain>
        <tissue evidence="3">Leaves</tissue>
    </source>
</reference>
<dbReference type="EMBL" id="JAYMYS010000005">
    <property type="protein sequence ID" value="KAK7391025.1"/>
    <property type="molecule type" value="Genomic_DNA"/>
</dbReference>